<dbReference type="EMBL" id="JAFBDR010000001">
    <property type="protein sequence ID" value="MBM7569792.1"/>
    <property type="molecule type" value="Genomic_DNA"/>
</dbReference>
<keyword evidence="4" id="KW-1185">Reference proteome</keyword>
<evidence type="ECO:0000313" key="3">
    <source>
        <dbReference type="EMBL" id="MBM7569792.1"/>
    </source>
</evidence>
<keyword evidence="2" id="KW-0472">Membrane</keyword>
<feature type="region of interest" description="Disordered" evidence="1">
    <location>
        <begin position="80"/>
        <end position="123"/>
    </location>
</feature>
<gene>
    <name evidence="3" type="ORF">JOC48_000261</name>
</gene>
<protein>
    <recommendedName>
        <fullName evidence="5">GerMN domain-containing protein</fullName>
    </recommendedName>
</protein>
<organism evidence="3 4">
    <name type="scientific">Aquibacillus albus</name>
    <dbReference type="NCBI Taxonomy" id="1168171"/>
    <lineage>
        <taxon>Bacteria</taxon>
        <taxon>Bacillati</taxon>
        <taxon>Bacillota</taxon>
        <taxon>Bacilli</taxon>
        <taxon>Bacillales</taxon>
        <taxon>Bacillaceae</taxon>
        <taxon>Aquibacillus</taxon>
    </lineage>
</organism>
<evidence type="ECO:0000313" key="4">
    <source>
        <dbReference type="Proteomes" id="UP001296943"/>
    </source>
</evidence>
<accession>A0ABS2MV73</accession>
<dbReference type="RefSeq" id="WP_204497239.1">
    <property type="nucleotide sequence ID" value="NZ_JAFBDR010000001.1"/>
</dbReference>
<name>A0ABS2MV73_9BACI</name>
<dbReference type="Proteomes" id="UP001296943">
    <property type="component" value="Unassembled WGS sequence"/>
</dbReference>
<sequence length="405" mass="45854">MSPNKSNEDKVEKLLRKMPRVEDNQDKDALFSKVSASMNKKDTTRKKPKFPWLIPSIGSVVVVFLCVLIYQSFPSDNQFSFERNSDDSVQDTTEESTDSSFNAQMDKRESDESGSISQNEESAENEALIMEGIEEAASSKLVYPDSNVSFISVAVMDPSIHYTIPMQLVDTSTNEADPEYYYNQLGNFIDEEAFDVVIYPFEDINFDIVTEENEVHLDIPNDFELEEGSALAGMFERILSVMFHPNEIDEAVLNLDESRDSFGMYGNIDRLPLTKQENQSYKIFQRDESKPELLLPTSTNEFETLEEALEEMKLSEPEFHVEASIPSEVELNVESSNQLVTISFSNSVSFGNNQETLNMLEAILLTAKSFGYSEVRFDMQIDTVGPYRLTDPLPVPVGANPIYLH</sequence>
<evidence type="ECO:0000256" key="1">
    <source>
        <dbReference type="SAM" id="MobiDB-lite"/>
    </source>
</evidence>
<evidence type="ECO:0008006" key="5">
    <source>
        <dbReference type="Google" id="ProtNLM"/>
    </source>
</evidence>
<evidence type="ECO:0000256" key="2">
    <source>
        <dbReference type="SAM" id="Phobius"/>
    </source>
</evidence>
<reference evidence="3 4" key="1">
    <citation type="submission" date="2021-01" db="EMBL/GenBank/DDBJ databases">
        <title>Genomic Encyclopedia of Type Strains, Phase IV (KMG-IV): sequencing the most valuable type-strain genomes for metagenomic binning, comparative biology and taxonomic classification.</title>
        <authorList>
            <person name="Goeker M."/>
        </authorList>
    </citation>
    <scope>NUCLEOTIDE SEQUENCE [LARGE SCALE GENOMIC DNA]</scope>
    <source>
        <strain evidence="3 4">DSM 23711</strain>
    </source>
</reference>
<feature type="compositionally biased region" description="Acidic residues" evidence="1">
    <location>
        <begin position="88"/>
        <end position="97"/>
    </location>
</feature>
<keyword evidence="2" id="KW-1133">Transmembrane helix</keyword>
<keyword evidence="2" id="KW-0812">Transmembrane</keyword>
<proteinExistence type="predicted"/>
<comment type="caution">
    <text evidence="3">The sequence shown here is derived from an EMBL/GenBank/DDBJ whole genome shotgun (WGS) entry which is preliminary data.</text>
</comment>
<feature type="transmembrane region" description="Helical" evidence="2">
    <location>
        <begin position="50"/>
        <end position="70"/>
    </location>
</feature>